<dbReference type="AlphaFoldDB" id="A0A425Y8E9"/>
<proteinExistence type="predicted"/>
<dbReference type="OrthoDB" id="713689at2"/>
<comment type="caution">
    <text evidence="1">The sequence shown here is derived from an EMBL/GenBank/DDBJ whole genome shotgun (WGS) entry which is preliminary data.</text>
</comment>
<gene>
    <name evidence="1" type="ORF">DWB61_00930</name>
</gene>
<accession>A0A425Y8E9</accession>
<name>A0A425Y8E9_9BACT</name>
<sequence length="267" mass="30735">MKNSVLLMIVFGFLFTACVENSEQDSLLVFVNPDDGIMNVNSEEIVSFRLISESENYINQVKISMNIDNKEIVNLLDSTPNRSAFFHNFDFKTPFCTESSQLKFRFEITDSHANIKTTVRILNVNPKEQALEESTGHVFYSYYSGRTDAFHIKNKEALIGALHDKKKLYIQDDTTFREDENTLSRKWVSPAGGRFLKFNQLDYANATYNDAKKVFDSGNPLEYVDNLSDGDIIIEKLDGIYYIIRLVQIIDNNGTNKDCYYFNIKQP</sequence>
<dbReference type="EMBL" id="QQWG01000001">
    <property type="protein sequence ID" value="RRG24612.1"/>
    <property type="molecule type" value="Genomic_DNA"/>
</dbReference>
<keyword evidence="2" id="KW-1185">Reference proteome</keyword>
<dbReference type="RefSeq" id="WP_125028988.1">
    <property type="nucleotide sequence ID" value="NZ_JAPXVP010000001.1"/>
</dbReference>
<evidence type="ECO:0000313" key="2">
    <source>
        <dbReference type="Proteomes" id="UP000285794"/>
    </source>
</evidence>
<organism evidence="1 2">
    <name type="scientific">Ancylomarina euxinus</name>
    <dbReference type="NCBI Taxonomy" id="2283627"/>
    <lineage>
        <taxon>Bacteria</taxon>
        <taxon>Pseudomonadati</taxon>
        <taxon>Bacteroidota</taxon>
        <taxon>Bacteroidia</taxon>
        <taxon>Marinilabiliales</taxon>
        <taxon>Marinifilaceae</taxon>
        <taxon>Ancylomarina</taxon>
    </lineage>
</organism>
<reference evidence="1 2" key="1">
    <citation type="submission" date="2018-07" db="EMBL/GenBank/DDBJ databases">
        <title>Draft genome sequence of Ancylomarina sp. M1P.</title>
        <authorList>
            <person name="Yadav S."/>
            <person name="Villanueva L."/>
            <person name="Damste J.S.S."/>
        </authorList>
    </citation>
    <scope>NUCLEOTIDE SEQUENCE [LARGE SCALE GENOMIC DNA]</scope>
    <source>
        <strain evidence="1 2">M1P</strain>
    </source>
</reference>
<dbReference type="PROSITE" id="PS51257">
    <property type="entry name" value="PROKAR_LIPOPROTEIN"/>
    <property type="match status" value="1"/>
</dbReference>
<dbReference type="Proteomes" id="UP000285794">
    <property type="component" value="Unassembled WGS sequence"/>
</dbReference>
<evidence type="ECO:0000313" key="1">
    <source>
        <dbReference type="EMBL" id="RRG24612.1"/>
    </source>
</evidence>
<protein>
    <submittedName>
        <fullName evidence="1">Uncharacterized protein</fullName>
    </submittedName>
</protein>